<sequence length="179" mass="20373">MKTDHIFIQQFKSRFGKLIIGVHNDKLCLCDWKYRAKRQQIDERIKQYLNAEFVQKNHELIDETVNQLNKYFIGDLRSFTVPIKLSGTDFQKSVWNDLMTIPYGKTLSYGQLSRKRNNPKSIRAIAAANSANAISILIPCHRIIGSDGSLVGYAGGLKAKEQLLKLEGVDLTNGQQQLF</sequence>
<evidence type="ECO:0000313" key="11">
    <source>
        <dbReference type="Proteomes" id="UP000279600"/>
    </source>
</evidence>
<dbReference type="NCBIfam" id="TIGR00589">
    <property type="entry name" value="ogt"/>
    <property type="match status" value="1"/>
</dbReference>
<dbReference type="PANTHER" id="PTHR10815">
    <property type="entry name" value="METHYLATED-DNA--PROTEIN-CYSTEINE METHYLTRANSFERASE"/>
    <property type="match status" value="1"/>
</dbReference>
<dbReference type="SUPFAM" id="SSF46767">
    <property type="entry name" value="Methylated DNA-protein cysteine methyltransferase, C-terminal domain"/>
    <property type="match status" value="1"/>
</dbReference>
<dbReference type="InterPro" id="IPR036217">
    <property type="entry name" value="MethylDNA_cys_MeTrfase_DNAb"/>
</dbReference>
<dbReference type="AlphaFoldDB" id="A0A3S9MZ67"/>
<keyword evidence="4 10" id="KW-0489">Methyltransferase</keyword>
<organism evidence="10 11">
    <name type="scientific">Nonlabens ponticola</name>
    <dbReference type="NCBI Taxonomy" id="2496866"/>
    <lineage>
        <taxon>Bacteria</taxon>
        <taxon>Pseudomonadati</taxon>
        <taxon>Bacteroidota</taxon>
        <taxon>Flavobacteriia</taxon>
        <taxon>Flavobacteriales</taxon>
        <taxon>Flavobacteriaceae</taxon>
        <taxon>Nonlabens</taxon>
    </lineage>
</organism>
<comment type="catalytic activity">
    <reaction evidence="1">
        <text>a 4-O-methyl-thymidine in DNA + L-cysteinyl-[protein] = a thymidine in DNA + S-methyl-L-cysteinyl-[protein]</text>
        <dbReference type="Rhea" id="RHEA:53428"/>
        <dbReference type="Rhea" id="RHEA-COMP:10131"/>
        <dbReference type="Rhea" id="RHEA-COMP:10132"/>
        <dbReference type="Rhea" id="RHEA-COMP:13555"/>
        <dbReference type="Rhea" id="RHEA-COMP:13556"/>
        <dbReference type="ChEBI" id="CHEBI:29950"/>
        <dbReference type="ChEBI" id="CHEBI:82612"/>
        <dbReference type="ChEBI" id="CHEBI:137386"/>
        <dbReference type="ChEBI" id="CHEBI:137387"/>
        <dbReference type="EC" id="2.1.1.63"/>
    </reaction>
</comment>
<evidence type="ECO:0000256" key="8">
    <source>
        <dbReference type="ARBA" id="ARBA00049348"/>
    </source>
</evidence>
<dbReference type="EMBL" id="CP034549">
    <property type="protein sequence ID" value="AZQ44457.1"/>
    <property type="molecule type" value="Genomic_DNA"/>
</dbReference>
<evidence type="ECO:0000256" key="1">
    <source>
        <dbReference type="ARBA" id="ARBA00001286"/>
    </source>
</evidence>
<evidence type="ECO:0000256" key="4">
    <source>
        <dbReference type="ARBA" id="ARBA00022603"/>
    </source>
</evidence>
<evidence type="ECO:0000313" key="10">
    <source>
        <dbReference type="EMBL" id="AZQ44457.1"/>
    </source>
</evidence>
<gene>
    <name evidence="10" type="ORF">EJ995_09455</name>
</gene>
<dbReference type="Gene3D" id="1.10.10.10">
    <property type="entry name" value="Winged helix-like DNA-binding domain superfamily/Winged helix DNA-binding domain"/>
    <property type="match status" value="1"/>
</dbReference>
<keyword evidence="7" id="KW-0234">DNA repair</keyword>
<dbReference type="SUPFAM" id="SSF53155">
    <property type="entry name" value="Methylated DNA-protein cysteine methyltransferase domain"/>
    <property type="match status" value="1"/>
</dbReference>
<dbReference type="InterPro" id="IPR036388">
    <property type="entry name" value="WH-like_DNA-bd_sf"/>
</dbReference>
<evidence type="ECO:0000256" key="3">
    <source>
        <dbReference type="ARBA" id="ARBA00011918"/>
    </source>
</evidence>
<dbReference type="PANTHER" id="PTHR10815:SF5">
    <property type="entry name" value="METHYLATED-DNA--PROTEIN-CYSTEINE METHYLTRANSFERASE"/>
    <property type="match status" value="1"/>
</dbReference>
<evidence type="ECO:0000256" key="6">
    <source>
        <dbReference type="ARBA" id="ARBA00022763"/>
    </source>
</evidence>
<proteinExistence type="inferred from homology"/>
<dbReference type="GO" id="GO:0003908">
    <property type="term" value="F:methylated-DNA-[protein]-cysteine S-methyltransferase activity"/>
    <property type="evidence" value="ECO:0007669"/>
    <property type="project" value="UniProtKB-EC"/>
</dbReference>
<dbReference type="GO" id="GO:0032259">
    <property type="term" value="P:methylation"/>
    <property type="evidence" value="ECO:0007669"/>
    <property type="project" value="UniProtKB-KW"/>
</dbReference>
<evidence type="ECO:0000256" key="7">
    <source>
        <dbReference type="ARBA" id="ARBA00023204"/>
    </source>
</evidence>
<dbReference type="RefSeq" id="WP_126447911.1">
    <property type="nucleotide sequence ID" value="NZ_CP034549.1"/>
</dbReference>
<reference evidence="10 11" key="1">
    <citation type="submission" date="2018-12" db="EMBL/GenBank/DDBJ databases">
        <title>Complete genome of Nonlabens sp. MJ115.</title>
        <authorList>
            <person name="Choi H.S."/>
            <person name="Jung J."/>
        </authorList>
    </citation>
    <scope>NUCLEOTIDE SEQUENCE [LARGE SCALE GENOMIC DNA]</scope>
    <source>
        <strain evidence="10 11">MJ115</strain>
    </source>
</reference>
<dbReference type="EC" id="2.1.1.63" evidence="3"/>
<name>A0A3S9MZ67_9FLAO</name>
<dbReference type="InterPro" id="IPR036631">
    <property type="entry name" value="MGMT_N_sf"/>
</dbReference>
<dbReference type="CDD" id="cd06445">
    <property type="entry name" value="ATase"/>
    <property type="match status" value="1"/>
</dbReference>
<accession>A0A3S9MZ67</accession>
<evidence type="ECO:0000259" key="9">
    <source>
        <dbReference type="Pfam" id="PF01035"/>
    </source>
</evidence>
<dbReference type="Gene3D" id="3.30.160.70">
    <property type="entry name" value="Methylated DNA-protein cysteine methyltransferase domain"/>
    <property type="match status" value="1"/>
</dbReference>
<dbReference type="OrthoDB" id="9802228at2"/>
<dbReference type="FunFam" id="1.10.10.10:FF:000214">
    <property type="entry name" value="Methylated-DNA--protein-cysteine methyltransferase"/>
    <property type="match status" value="1"/>
</dbReference>
<dbReference type="InterPro" id="IPR001497">
    <property type="entry name" value="MethylDNA_cys_MeTrfase_AS"/>
</dbReference>
<dbReference type="Proteomes" id="UP000279600">
    <property type="component" value="Chromosome"/>
</dbReference>
<keyword evidence="11" id="KW-1185">Reference proteome</keyword>
<evidence type="ECO:0000256" key="2">
    <source>
        <dbReference type="ARBA" id="ARBA00008711"/>
    </source>
</evidence>
<comment type="catalytic activity">
    <reaction evidence="8">
        <text>a 6-O-methyl-2'-deoxyguanosine in DNA + L-cysteinyl-[protein] = S-methyl-L-cysteinyl-[protein] + a 2'-deoxyguanosine in DNA</text>
        <dbReference type="Rhea" id="RHEA:24000"/>
        <dbReference type="Rhea" id="RHEA-COMP:10131"/>
        <dbReference type="Rhea" id="RHEA-COMP:10132"/>
        <dbReference type="Rhea" id="RHEA-COMP:11367"/>
        <dbReference type="Rhea" id="RHEA-COMP:11368"/>
        <dbReference type="ChEBI" id="CHEBI:29950"/>
        <dbReference type="ChEBI" id="CHEBI:82612"/>
        <dbReference type="ChEBI" id="CHEBI:85445"/>
        <dbReference type="ChEBI" id="CHEBI:85448"/>
        <dbReference type="EC" id="2.1.1.63"/>
    </reaction>
</comment>
<evidence type="ECO:0000256" key="5">
    <source>
        <dbReference type="ARBA" id="ARBA00022679"/>
    </source>
</evidence>
<keyword evidence="5 10" id="KW-0808">Transferase</keyword>
<dbReference type="KEGG" id="noj:EJ995_09455"/>
<dbReference type="PROSITE" id="PS00374">
    <property type="entry name" value="MGMT"/>
    <property type="match status" value="1"/>
</dbReference>
<feature type="domain" description="Methylated-DNA-[protein]-cysteine S-methyltransferase DNA binding" evidence="9">
    <location>
        <begin position="89"/>
        <end position="169"/>
    </location>
</feature>
<dbReference type="InterPro" id="IPR014048">
    <property type="entry name" value="MethylDNA_cys_MeTrfase_DNA-bd"/>
</dbReference>
<dbReference type="Pfam" id="PF01035">
    <property type="entry name" value="DNA_binding_1"/>
    <property type="match status" value="1"/>
</dbReference>
<dbReference type="GO" id="GO:0006281">
    <property type="term" value="P:DNA repair"/>
    <property type="evidence" value="ECO:0007669"/>
    <property type="project" value="UniProtKB-KW"/>
</dbReference>
<comment type="similarity">
    <text evidence="2">Belongs to the MGMT family.</text>
</comment>
<keyword evidence="6" id="KW-0227">DNA damage</keyword>
<protein>
    <recommendedName>
        <fullName evidence="3">methylated-DNA--[protein]-cysteine S-methyltransferase</fullName>
        <ecNumber evidence="3">2.1.1.63</ecNumber>
    </recommendedName>
</protein>